<organism evidence="1 2">
    <name type="scientific">Rhodobacter xanthinilyticus</name>
    <dbReference type="NCBI Taxonomy" id="1850250"/>
    <lineage>
        <taxon>Bacteria</taxon>
        <taxon>Pseudomonadati</taxon>
        <taxon>Pseudomonadota</taxon>
        <taxon>Alphaproteobacteria</taxon>
        <taxon>Rhodobacterales</taxon>
        <taxon>Rhodobacter group</taxon>
        <taxon>Rhodobacter</taxon>
    </lineage>
</organism>
<dbReference type="STRING" id="1850250.LPB142_09900"/>
<dbReference type="KEGG" id="rhp:LPB142_09900"/>
<name>A0A1D9MCW5_9RHOB</name>
<proteinExistence type="predicted"/>
<dbReference type="AlphaFoldDB" id="A0A1D9MCW5"/>
<dbReference type="Gene3D" id="3.40.50.150">
    <property type="entry name" value="Vaccinia Virus protein VP39"/>
    <property type="match status" value="1"/>
</dbReference>
<evidence type="ECO:0000313" key="2">
    <source>
        <dbReference type="Proteomes" id="UP000176562"/>
    </source>
</evidence>
<accession>A0A1D9MCW5</accession>
<gene>
    <name evidence="1" type="ORF">LPB142_09900</name>
</gene>
<reference evidence="1 2" key="1">
    <citation type="submission" date="2016-10" db="EMBL/GenBank/DDBJ databases">
        <title>Rhodobacter sp. LPB0142, isolated from sea water.</title>
        <authorList>
            <person name="Kim E."/>
            <person name="Yi H."/>
        </authorList>
    </citation>
    <scope>NUCLEOTIDE SEQUENCE [LARGE SCALE GENOMIC DNA]</scope>
    <source>
        <strain evidence="1 2">LPB0142</strain>
    </source>
</reference>
<dbReference type="RefSeq" id="WP_068766975.1">
    <property type="nucleotide sequence ID" value="NZ_CP017781.1"/>
</dbReference>
<evidence type="ECO:0008006" key="3">
    <source>
        <dbReference type="Google" id="ProtNLM"/>
    </source>
</evidence>
<protein>
    <recommendedName>
        <fullName evidence="3">Class I SAM-dependent methyltransferase</fullName>
    </recommendedName>
</protein>
<evidence type="ECO:0000313" key="1">
    <source>
        <dbReference type="EMBL" id="AOZ69589.1"/>
    </source>
</evidence>
<dbReference type="InterPro" id="IPR029063">
    <property type="entry name" value="SAM-dependent_MTases_sf"/>
</dbReference>
<dbReference type="Proteomes" id="UP000176562">
    <property type="component" value="Chromosome"/>
</dbReference>
<keyword evidence="2" id="KW-1185">Reference proteome</keyword>
<dbReference type="EMBL" id="CP017781">
    <property type="protein sequence ID" value="AOZ69589.1"/>
    <property type="molecule type" value="Genomic_DNA"/>
</dbReference>
<sequence>MSGAPKPGLSAAPAAAQAPALTLPPAEAEALGAAYGAAEVILEYGSGGSTALAAAMPGKRIFSVESDAAWAAGLGAWFAANPGASPVTLHHADIGPTKDWGHPVNAAAFRRWPLYALSVWDREDFVHPDVVFVDGRFRAACFLTTLFRITRPVTLLWDDYADRPAYHEMEDFAPRTGLIGRMAIFDLTPAPIPADRLGQILQTYLRPL</sequence>